<dbReference type="PROSITE" id="PS50825">
    <property type="entry name" value="HYR"/>
    <property type="match status" value="1"/>
</dbReference>
<dbReference type="EMBL" id="AMQM01001869">
    <property type="status" value="NOT_ANNOTATED_CDS"/>
    <property type="molecule type" value="Genomic_DNA"/>
</dbReference>
<sequence>MAKINKKSSFAKHSTGSAHLISVPSVAFSRNDSSLPPYFLTCPPSQQIFFTNSSSSSSPPSYPIWWEPPQLNPTLDDYTTTHLTSNFKPGNPFQAGLHLVNYTTTNQYGLLATCLFNITLTMLGSLPKPIVQELSIRFSGDCPQNVPDFKKNFPRAIAFAFYSWSLCYTSQSASSSSSSYSTYNNKLDLCSLSNFQEVMCLKNETARTKRQTSPSGSGSSGVVTTIDVWNSSYLKNSTDKLKSLISNGDFTVEYNGVEYRAIQMTDTQLPSNNCPSKTMQPQNDFEVLNNFSSFYKYFMPWEMFRPADVVGSDSETVYMNISQ</sequence>
<dbReference type="Pfam" id="PF02494">
    <property type="entry name" value="HYR"/>
    <property type="match status" value="1"/>
</dbReference>
<reference evidence="4" key="3">
    <citation type="submission" date="2015-06" db="UniProtKB">
        <authorList>
            <consortium name="EnsemblMetazoa"/>
        </authorList>
    </citation>
    <scope>IDENTIFICATION</scope>
</reference>
<reference evidence="5" key="1">
    <citation type="submission" date="2012-12" db="EMBL/GenBank/DDBJ databases">
        <authorList>
            <person name="Hellsten U."/>
            <person name="Grimwood J."/>
            <person name="Chapman J.A."/>
            <person name="Shapiro H."/>
            <person name="Aerts A."/>
            <person name="Otillar R.P."/>
            <person name="Terry A.Y."/>
            <person name="Boore J.L."/>
            <person name="Simakov O."/>
            <person name="Marletaz F."/>
            <person name="Cho S.-J."/>
            <person name="Edsinger-Gonzales E."/>
            <person name="Havlak P."/>
            <person name="Kuo D.-H."/>
            <person name="Larsson T."/>
            <person name="Lv J."/>
            <person name="Arendt D."/>
            <person name="Savage R."/>
            <person name="Osoegawa K."/>
            <person name="de Jong P."/>
            <person name="Lindberg D.R."/>
            <person name="Seaver E.C."/>
            <person name="Weisblat D.A."/>
            <person name="Putnam N.H."/>
            <person name="Grigoriev I.V."/>
            <person name="Rokhsar D.S."/>
        </authorList>
    </citation>
    <scope>NUCLEOTIDE SEQUENCE</scope>
</reference>
<organism evidence="4 5">
    <name type="scientific">Helobdella robusta</name>
    <name type="common">Californian leech</name>
    <dbReference type="NCBI Taxonomy" id="6412"/>
    <lineage>
        <taxon>Eukaryota</taxon>
        <taxon>Metazoa</taxon>
        <taxon>Spiralia</taxon>
        <taxon>Lophotrochozoa</taxon>
        <taxon>Annelida</taxon>
        <taxon>Clitellata</taxon>
        <taxon>Hirudinea</taxon>
        <taxon>Rhynchobdellida</taxon>
        <taxon>Glossiphoniidae</taxon>
        <taxon>Helobdella</taxon>
    </lineage>
</organism>
<dbReference type="KEGG" id="hro:HELRODRAFT_164870"/>
<proteinExistence type="predicted"/>
<keyword evidence="5" id="KW-1185">Reference proteome</keyword>
<evidence type="ECO:0000256" key="1">
    <source>
        <dbReference type="ARBA" id="ARBA00022737"/>
    </source>
</evidence>
<dbReference type="InParanoid" id="T1EVW6"/>
<dbReference type="EnsemblMetazoa" id="HelroT164870">
    <property type="protein sequence ID" value="HelroP164870"/>
    <property type="gene ID" value="HelroG164870"/>
</dbReference>
<dbReference type="HOGENOM" id="CLU_861318_0_0_1"/>
<evidence type="ECO:0000313" key="5">
    <source>
        <dbReference type="Proteomes" id="UP000015101"/>
    </source>
</evidence>
<name>T1EVW6_HELRO</name>
<dbReference type="Proteomes" id="UP000015101">
    <property type="component" value="Unassembled WGS sequence"/>
</dbReference>
<feature type="domain" description="HYR" evidence="2">
    <location>
        <begin position="32"/>
        <end position="122"/>
    </location>
</feature>
<keyword evidence="1" id="KW-0677">Repeat</keyword>
<dbReference type="CTD" id="20200716"/>
<accession>T1EVW6</accession>
<dbReference type="GeneID" id="20200716"/>
<protein>
    <recommendedName>
        <fullName evidence="2">HYR domain-containing protein</fullName>
    </recommendedName>
</protein>
<dbReference type="EMBL" id="KB097639">
    <property type="protein sequence ID" value="ESN92764.1"/>
    <property type="molecule type" value="Genomic_DNA"/>
</dbReference>
<evidence type="ECO:0000313" key="4">
    <source>
        <dbReference type="EnsemblMetazoa" id="HelroP164870"/>
    </source>
</evidence>
<gene>
    <name evidence="4" type="primary">20200716</name>
    <name evidence="3" type="ORF">HELRODRAFT_164870</name>
</gene>
<reference evidence="3 5" key="2">
    <citation type="journal article" date="2013" name="Nature">
        <title>Insights into bilaterian evolution from three spiralian genomes.</title>
        <authorList>
            <person name="Simakov O."/>
            <person name="Marletaz F."/>
            <person name="Cho S.J."/>
            <person name="Edsinger-Gonzales E."/>
            <person name="Havlak P."/>
            <person name="Hellsten U."/>
            <person name="Kuo D.H."/>
            <person name="Larsson T."/>
            <person name="Lv J."/>
            <person name="Arendt D."/>
            <person name="Savage R."/>
            <person name="Osoegawa K."/>
            <person name="de Jong P."/>
            <person name="Grimwood J."/>
            <person name="Chapman J.A."/>
            <person name="Shapiro H."/>
            <person name="Aerts A."/>
            <person name="Otillar R.P."/>
            <person name="Terry A.Y."/>
            <person name="Boore J.L."/>
            <person name="Grigoriev I.V."/>
            <person name="Lindberg D.R."/>
            <person name="Seaver E.C."/>
            <person name="Weisblat D.A."/>
            <person name="Putnam N.H."/>
            <person name="Rokhsar D.S."/>
        </authorList>
    </citation>
    <scope>NUCLEOTIDE SEQUENCE</scope>
</reference>
<evidence type="ECO:0000259" key="2">
    <source>
        <dbReference type="PROSITE" id="PS50825"/>
    </source>
</evidence>
<dbReference type="AlphaFoldDB" id="T1EVW6"/>
<dbReference type="InterPro" id="IPR003410">
    <property type="entry name" value="HYR_dom"/>
</dbReference>
<evidence type="ECO:0000313" key="3">
    <source>
        <dbReference type="EMBL" id="ESN92764.1"/>
    </source>
</evidence>
<dbReference type="RefSeq" id="XP_009029065.1">
    <property type="nucleotide sequence ID" value="XM_009030817.1"/>
</dbReference>